<gene>
    <name evidence="1" type="ORF">RHTO0S_27e00650g</name>
</gene>
<proteinExistence type="predicted"/>
<accession>A0A061BHN9</accession>
<reference evidence="1" key="1">
    <citation type="journal article" date="2014" name="Genome Announc.">
        <title>Draft genome sequence of Rhodosporidium toruloides CECT1137, an oleaginous yeast of biotechnological interest.</title>
        <authorList>
            <person name="Morin N."/>
            <person name="Calcas X."/>
            <person name="Devillers H."/>
            <person name="Durrens P."/>
            <person name="Sherman D.J."/>
            <person name="Nicaud J.-M."/>
            <person name="Neuveglise C."/>
        </authorList>
    </citation>
    <scope>NUCLEOTIDE SEQUENCE</scope>
    <source>
        <strain evidence="1">CECT1137</strain>
    </source>
</reference>
<protein>
    <submittedName>
        <fullName evidence="1">RHTO0S27e00650g1_1</fullName>
    </submittedName>
</protein>
<dbReference type="AlphaFoldDB" id="A0A061BHN9"/>
<organism evidence="1">
    <name type="scientific">Rhodotorula toruloides</name>
    <name type="common">Yeast</name>
    <name type="synonym">Rhodosporidium toruloides</name>
    <dbReference type="NCBI Taxonomy" id="5286"/>
    <lineage>
        <taxon>Eukaryota</taxon>
        <taxon>Fungi</taxon>
        <taxon>Dikarya</taxon>
        <taxon>Basidiomycota</taxon>
        <taxon>Pucciniomycotina</taxon>
        <taxon>Microbotryomycetes</taxon>
        <taxon>Sporidiobolales</taxon>
        <taxon>Sporidiobolaceae</taxon>
        <taxon>Rhodotorula</taxon>
    </lineage>
</organism>
<dbReference type="EMBL" id="LK052962">
    <property type="protein sequence ID" value="CDR49483.1"/>
    <property type="molecule type" value="Genomic_DNA"/>
</dbReference>
<name>A0A061BHN9_RHOTO</name>
<sequence length="161" mass="18471">MASNSQIVAAFSQVPLLVKKHGASYFDHLLEWRRMTELYLLEQCAHLVQIGYKCGLHFELLRTTLGECGNLVRNREITEAHQLPTQEQLWDVLKNNRAYVYSPNRKAWYPESPHAAEYAVPGNLFANITGQHSLLKPEIGRRVAGMYGTTKGRWERDARAF</sequence>
<evidence type="ECO:0000313" key="1">
    <source>
        <dbReference type="EMBL" id="CDR49483.1"/>
    </source>
</evidence>